<feature type="domain" description="Carbohydrate kinase FGGY N-terminal" evidence="6">
    <location>
        <begin position="5"/>
        <end position="171"/>
    </location>
</feature>
<dbReference type="GO" id="GO:0042732">
    <property type="term" value="P:D-xylose metabolic process"/>
    <property type="evidence" value="ECO:0007669"/>
    <property type="project" value="UniProtKB-KW"/>
</dbReference>
<proteinExistence type="inferred from homology"/>
<dbReference type="RefSeq" id="WP_054290683.1">
    <property type="nucleotide sequence ID" value="NZ_CP012752.1"/>
</dbReference>
<dbReference type="InterPro" id="IPR043129">
    <property type="entry name" value="ATPase_NBD"/>
</dbReference>
<evidence type="ECO:0000313" key="9">
    <source>
        <dbReference type="Proteomes" id="UP000063699"/>
    </source>
</evidence>
<dbReference type="Pfam" id="PF00370">
    <property type="entry name" value="FGGY_N"/>
    <property type="match status" value="1"/>
</dbReference>
<dbReference type="InterPro" id="IPR050406">
    <property type="entry name" value="FGGY_Carb_Kinase"/>
</dbReference>
<sequence length="458" mass="48371">MNDLLVGIDAGTTAVKVAAFTVDGRPVRAHSTGYPISRPRPGWAEQDPLDWWRGTQEGLAALPDDAVRSLGIVSQVNTHVFVDESLEPLAPAIIWQDQRCAAVAAELDSRFTAADKERIWGGPVVLDASFLPARAEWFARTRPALWERTRWVLSPKDFIAARLTGRVATDLLSSVRIAGPAGYIPEALALVDGLADRLPPIMPAESRLVGTMDAFGAVLGTGLPWSGRRGMVLCGTSLVVAGASAASATAAGIVTFPPYDGVSVHAGPTQAAGDAVRWWSQVSGLDIPSVFTSAESGSSGVVFTPYLMGERAPLWDSSARATFLGLSSATSQADMSRAVLEGVAMSGRHVLEAVEQACGFTLESLTFSGGGARSALWAQIFADVLDRPIERLGVHDSGALGAALLGAVSARIYPSVAEAAAATVSVDQVFTPSRSTDRLYSVYRDAYEALRDIHTRLV</sequence>
<evidence type="ECO:0000256" key="5">
    <source>
        <dbReference type="RuleBase" id="RU003733"/>
    </source>
</evidence>
<protein>
    <submittedName>
        <fullName evidence="8">Xylulose kinase</fullName>
    </submittedName>
</protein>
<dbReference type="Pfam" id="PF02782">
    <property type="entry name" value="FGGY_C"/>
    <property type="match status" value="1"/>
</dbReference>
<dbReference type="InterPro" id="IPR018484">
    <property type="entry name" value="FGGY_N"/>
</dbReference>
<keyword evidence="9" id="KW-1185">Reference proteome</keyword>
<evidence type="ECO:0000256" key="3">
    <source>
        <dbReference type="ARBA" id="ARBA00022679"/>
    </source>
</evidence>
<keyword evidence="2" id="KW-0119">Carbohydrate metabolism</keyword>
<organism evidence="8 9">
    <name type="scientific">Kibdelosporangium phytohabitans</name>
    <dbReference type="NCBI Taxonomy" id="860235"/>
    <lineage>
        <taxon>Bacteria</taxon>
        <taxon>Bacillati</taxon>
        <taxon>Actinomycetota</taxon>
        <taxon>Actinomycetes</taxon>
        <taxon>Pseudonocardiales</taxon>
        <taxon>Pseudonocardiaceae</taxon>
        <taxon>Kibdelosporangium</taxon>
    </lineage>
</organism>
<dbReference type="GO" id="GO:0016301">
    <property type="term" value="F:kinase activity"/>
    <property type="evidence" value="ECO:0007669"/>
    <property type="project" value="UniProtKB-KW"/>
</dbReference>
<evidence type="ECO:0000259" key="6">
    <source>
        <dbReference type="Pfam" id="PF00370"/>
    </source>
</evidence>
<reference evidence="8 9" key="1">
    <citation type="submission" date="2015-07" db="EMBL/GenBank/DDBJ databases">
        <title>Genome sequencing of Kibdelosporangium phytohabitans.</title>
        <authorList>
            <person name="Qin S."/>
            <person name="Xing K."/>
        </authorList>
    </citation>
    <scope>NUCLEOTIDE SEQUENCE [LARGE SCALE GENOMIC DNA]</scope>
    <source>
        <strain evidence="8 9">KLBMP1111</strain>
    </source>
</reference>
<evidence type="ECO:0000256" key="1">
    <source>
        <dbReference type="ARBA" id="ARBA00009156"/>
    </source>
</evidence>
<feature type="domain" description="Carbohydrate kinase FGGY C-terminal" evidence="7">
    <location>
        <begin position="231"/>
        <end position="410"/>
    </location>
</feature>
<accession>A0A0N9HZG5</accession>
<dbReference type="KEGG" id="kphy:AOZ06_19310"/>
<keyword evidence="3 5" id="KW-0808">Transferase</keyword>
<dbReference type="PANTHER" id="PTHR43095:SF5">
    <property type="entry name" value="XYLULOSE KINASE"/>
    <property type="match status" value="1"/>
</dbReference>
<evidence type="ECO:0000256" key="4">
    <source>
        <dbReference type="ARBA" id="ARBA00022777"/>
    </source>
</evidence>
<dbReference type="Proteomes" id="UP000063699">
    <property type="component" value="Chromosome"/>
</dbReference>
<dbReference type="SUPFAM" id="SSF53067">
    <property type="entry name" value="Actin-like ATPase domain"/>
    <property type="match status" value="2"/>
</dbReference>
<name>A0A0N9HZG5_9PSEU</name>
<dbReference type="STRING" id="860235.AOZ06_19310"/>
<gene>
    <name evidence="8" type="ORF">AOZ06_19310</name>
</gene>
<keyword evidence="2" id="KW-0859">Xylose metabolism</keyword>
<keyword evidence="4 5" id="KW-0418">Kinase</keyword>
<dbReference type="PROSITE" id="PS00445">
    <property type="entry name" value="FGGY_KINASES_2"/>
    <property type="match status" value="1"/>
</dbReference>
<dbReference type="AlphaFoldDB" id="A0A0N9HZG5"/>
<dbReference type="Gene3D" id="3.30.420.40">
    <property type="match status" value="2"/>
</dbReference>
<dbReference type="PANTHER" id="PTHR43095">
    <property type="entry name" value="SUGAR KINASE"/>
    <property type="match status" value="1"/>
</dbReference>
<dbReference type="PIRSF" id="PIRSF000538">
    <property type="entry name" value="GlpK"/>
    <property type="match status" value="1"/>
</dbReference>
<comment type="similarity">
    <text evidence="1 5">Belongs to the FGGY kinase family.</text>
</comment>
<dbReference type="InterPro" id="IPR018483">
    <property type="entry name" value="Carb_kinase_FGGY_CS"/>
</dbReference>
<dbReference type="InterPro" id="IPR000577">
    <property type="entry name" value="Carb_kinase_FGGY"/>
</dbReference>
<evidence type="ECO:0000313" key="8">
    <source>
        <dbReference type="EMBL" id="ALG08777.1"/>
    </source>
</evidence>
<evidence type="ECO:0000256" key="2">
    <source>
        <dbReference type="ARBA" id="ARBA00022629"/>
    </source>
</evidence>
<dbReference type="GO" id="GO:0016773">
    <property type="term" value="F:phosphotransferase activity, alcohol group as acceptor"/>
    <property type="evidence" value="ECO:0007669"/>
    <property type="project" value="InterPro"/>
</dbReference>
<evidence type="ECO:0000259" key="7">
    <source>
        <dbReference type="Pfam" id="PF02782"/>
    </source>
</evidence>
<dbReference type="OrthoDB" id="9782710at2"/>
<dbReference type="EMBL" id="CP012752">
    <property type="protein sequence ID" value="ALG08777.1"/>
    <property type="molecule type" value="Genomic_DNA"/>
</dbReference>
<dbReference type="InterPro" id="IPR018485">
    <property type="entry name" value="FGGY_C"/>
</dbReference>